<dbReference type="InterPro" id="IPR011989">
    <property type="entry name" value="ARM-like"/>
</dbReference>
<dbReference type="InterPro" id="IPR016024">
    <property type="entry name" value="ARM-type_fold"/>
</dbReference>
<keyword evidence="4" id="KW-1185">Reference proteome</keyword>
<dbReference type="OrthoDB" id="9421177at2759"/>
<evidence type="ECO:0000256" key="1">
    <source>
        <dbReference type="SAM" id="MobiDB-lite"/>
    </source>
</evidence>
<organism evidence="3 4">
    <name type="scientific">Hirundo rustica rustica</name>
    <dbReference type="NCBI Taxonomy" id="333673"/>
    <lineage>
        <taxon>Eukaryota</taxon>
        <taxon>Metazoa</taxon>
        <taxon>Chordata</taxon>
        <taxon>Craniata</taxon>
        <taxon>Vertebrata</taxon>
        <taxon>Euteleostomi</taxon>
        <taxon>Archelosauria</taxon>
        <taxon>Archosauria</taxon>
        <taxon>Dinosauria</taxon>
        <taxon>Saurischia</taxon>
        <taxon>Theropoda</taxon>
        <taxon>Coelurosauria</taxon>
        <taxon>Aves</taxon>
        <taxon>Neognathae</taxon>
        <taxon>Neoaves</taxon>
        <taxon>Telluraves</taxon>
        <taxon>Australaves</taxon>
        <taxon>Passeriformes</taxon>
        <taxon>Sylvioidea</taxon>
        <taxon>Hirundinidae</taxon>
        <taxon>Hirundo</taxon>
    </lineage>
</organism>
<proteinExistence type="predicted"/>
<dbReference type="Pfam" id="PF23227">
    <property type="entry name" value="HEAT_MROH2B_C"/>
    <property type="match status" value="1"/>
</dbReference>
<evidence type="ECO:0000313" key="4">
    <source>
        <dbReference type="Proteomes" id="UP000269221"/>
    </source>
</evidence>
<dbReference type="PANTHER" id="PTHR23120">
    <property type="entry name" value="MAESTRO-RELATED HEAT DOMAIN-CONTAINING"/>
    <property type="match status" value="1"/>
</dbReference>
<dbReference type="SUPFAM" id="SSF48371">
    <property type="entry name" value="ARM repeat"/>
    <property type="match status" value="1"/>
</dbReference>
<gene>
    <name evidence="3" type="ORF">DUI87_27664</name>
</gene>
<sequence length="452" mass="50894">MPKLALGKEEKEGPGTTQAQQPEEVEQIQPPQEGTAMERTQEQQHTSGLFRRTSQMVCKFTKRIREEETSVMGAVVRVYSPIFKSKTSAALLDMLVEEGPSSAKQVPAMVRCIHQWLMANEFPKYNLYRPLLDLTEAQPTDVVMALLRVAPSCDSFAEQTLKALLCQLLYEDVVVAMEDKHGWDMLLCPHTHHSAVGMLAREMHHTSVPWCSAIAFYLLGLLSKDAPSWDLATMAFLVEIPECLNLSECRDSVLEIMLKNLQSECREWCCLALRGLVVLNKNLSMARRMWSLHERLVELLWENHSDMLRMTIVLLSSLFLYNSDLVTTPLAIQLAEALLPLFDNHDSQVQLCSMFVFREMLEIFPEGEKKALKSHMHRSLLPLSFHCHDENKCVAEEGSPADAAGGSDLELRRGPGDSPDFFRDVSNDLTLIVNLKAALRGIKLPAYATLIG</sequence>
<feature type="compositionally biased region" description="Low complexity" evidence="1">
    <location>
        <begin position="18"/>
        <end position="33"/>
    </location>
</feature>
<evidence type="ECO:0000259" key="2">
    <source>
        <dbReference type="Pfam" id="PF23227"/>
    </source>
</evidence>
<dbReference type="Gene3D" id="1.25.10.10">
    <property type="entry name" value="Leucine-rich Repeat Variant"/>
    <property type="match status" value="1"/>
</dbReference>
<evidence type="ECO:0000313" key="3">
    <source>
        <dbReference type="EMBL" id="RMB95554.1"/>
    </source>
</evidence>
<name>A0A3M0J3R9_HIRRU</name>
<feature type="compositionally biased region" description="Basic and acidic residues" evidence="1">
    <location>
        <begin position="1"/>
        <end position="13"/>
    </location>
</feature>
<feature type="region of interest" description="Disordered" evidence="1">
    <location>
        <begin position="1"/>
        <end position="48"/>
    </location>
</feature>
<accession>A0A3M0J3R9</accession>
<dbReference type="AlphaFoldDB" id="A0A3M0J3R9"/>
<dbReference type="EMBL" id="QRBI01000184">
    <property type="protein sequence ID" value="RMB95554.1"/>
    <property type="molecule type" value="Genomic_DNA"/>
</dbReference>
<dbReference type="PANTHER" id="PTHR23120:SF42">
    <property type="entry name" value="MAESTRO HEAT-LIKE REPEAT FAMILY MEMBER 3"/>
    <property type="match status" value="1"/>
</dbReference>
<comment type="caution">
    <text evidence="3">The sequence shown here is derived from an EMBL/GenBank/DDBJ whole genome shotgun (WGS) entry which is preliminary data.</text>
</comment>
<protein>
    <recommendedName>
        <fullName evidence="2">Maestro/Maestro-like HEAT-repeats domain-containing protein</fullName>
    </recommendedName>
</protein>
<dbReference type="InterPro" id="IPR055406">
    <property type="entry name" value="HEAT_Maestro"/>
</dbReference>
<feature type="domain" description="Maestro/Maestro-like HEAT-repeats" evidence="2">
    <location>
        <begin position="254"/>
        <end position="397"/>
    </location>
</feature>
<dbReference type="InterPro" id="IPR045206">
    <property type="entry name" value="Maestro_heat-like_prot"/>
</dbReference>
<dbReference type="GO" id="GO:0005737">
    <property type="term" value="C:cytoplasm"/>
    <property type="evidence" value="ECO:0007669"/>
    <property type="project" value="TreeGrafter"/>
</dbReference>
<dbReference type="Proteomes" id="UP000269221">
    <property type="component" value="Unassembled WGS sequence"/>
</dbReference>
<reference evidence="3 4" key="1">
    <citation type="submission" date="2018-07" db="EMBL/GenBank/DDBJ databases">
        <title>A high quality draft genome assembly of the barn swallow (H. rustica rustica).</title>
        <authorList>
            <person name="Formenti G."/>
            <person name="Chiara M."/>
            <person name="Poveda L."/>
            <person name="Francoijs K.-J."/>
            <person name="Bonisoli-Alquati A."/>
            <person name="Canova L."/>
            <person name="Gianfranceschi L."/>
            <person name="Horner D.S."/>
            <person name="Saino N."/>
        </authorList>
    </citation>
    <scope>NUCLEOTIDE SEQUENCE [LARGE SCALE GENOMIC DNA]</scope>
    <source>
        <strain evidence="3">Chelidonia</strain>
        <tissue evidence="3">Blood</tissue>
    </source>
</reference>